<accession>A0ACC1T715</accession>
<evidence type="ECO:0000313" key="2">
    <source>
        <dbReference type="Proteomes" id="UP001148662"/>
    </source>
</evidence>
<dbReference type="Proteomes" id="UP001148662">
    <property type="component" value="Unassembled WGS sequence"/>
</dbReference>
<sequence>MRAHPEFGRLTMARWWLVWSLSSLAAYFAFIHHVGVIGPLYAESYVLEDQEDIRQPEVEPKNDPLDQKESTWRGLELLRSSASIQALTSAMSSWKWPTIGFSDIQARFSALLLELSLGPGSLYSEIVDEPPDVKIYPEMEWDAAVRFGEELCFAERAFLSERKRTMKSSFARLLGVPENAIDERDLPIVAIAGSGGGFRAMLNTSGSLIAAERSGILSCTAYTAGVSGSCWALGVLHSGVAGSLDPYLVSRHIQDRIRVSYLDRSTLDALITPPTNKYLLSSFLRKAAGPTGVVSLVDIYGTLLGSRLFVPADLSRLDPQHLSLHLMRRTIDKGQLPLPIFTAVQHVVESDNIAIEVQTKKTVTTDGRSATISEEAQEQLVEVVRCLWYEFTPYEIGCDELGAWIPSWSLGRRFRQGKNIEKRPELGFTILTGIFGSAFCASLKHYFKEVQPTLELLPAQLYGWLLDIVTEDERDLRLIHPVLPDKVPNFLKGLEGQLREGSPRNLTGEENLSFMDAGAELNIPYYPLLRRNVDCIIALDASADSQDLWFTRAEELAIRRGLRTWPKGARWPTEVRLNGNADEETNESERQRSEDPGAHTATRKLARTQETELAGQTTRQDTLDSREMPQRSEDSDSASRFQSLRTCEVWIGSSSADAEGSSRLDDLDEDALLTRDGIGVVYIPLAPNELKMPGFDPFVISTWRREVSVEESQALLDVAQANFEHSKDKIVKLLRAIWLRKKHARQQKEWREHLRRFRKNLRQDMF</sequence>
<reference evidence="1" key="1">
    <citation type="submission" date="2022-07" db="EMBL/GenBank/DDBJ databases">
        <title>Genome Sequence of Phlebia brevispora.</title>
        <authorList>
            <person name="Buettner E."/>
        </authorList>
    </citation>
    <scope>NUCLEOTIDE SEQUENCE</scope>
    <source>
        <strain evidence="1">MPL23</strain>
    </source>
</reference>
<gene>
    <name evidence="1" type="ORF">NM688_g3054</name>
</gene>
<evidence type="ECO:0000313" key="1">
    <source>
        <dbReference type="EMBL" id="KAJ3554539.1"/>
    </source>
</evidence>
<comment type="caution">
    <text evidence="1">The sequence shown here is derived from an EMBL/GenBank/DDBJ whole genome shotgun (WGS) entry which is preliminary data.</text>
</comment>
<dbReference type="EMBL" id="JANHOG010000420">
    <property type="protein sequence ID" value="KAJ3554539.1"/>
    <property type="molecule type" value="Genomic_DNA"/>
</dbReference>
<name>A0ACC1T715_9APHY</name>
<protein>
    <submittedName>
        <fullName evidence="1">Uncharacterized protein</fullName>
    </submittedName>
</protein>
<proteinExistence type="predicted"/>
<organism evidence="1 2">
    <name type="scientific">Phlebia brevispora</name>
    <dbReference type="NCBI Taxonomy" id="194682"/>
    <lineage>
        <taxon>Eukaryota</taxon>
        <taxon>Fungi</taxon>
        <taxon>Dikarya</taxon>
        <taxon>Basidiomycota</taxon>
        <taxon>Agaricomycotina</taxon>
        <taxon>Agaricomycetes</taxon>
        <taxon>Polyporales</taxon>
        <taxon>Meruliaceae</taxon>
        <taxon>Phlebia</taxon>
    </lineage>
</organism>
<keyword evidence="2" id="KW-1185">Reference proteome</keyword>